<sequence length="427" mass="48423">MNAIGMLFQQLQTSNPMMKQDSQLGHTNEEAQPFQDLLLSKQQLQEAANKLLQMGMQSQENQQDTPSIPFETIDMTFFNMLSTLDGKELTDNRVVGSEQENEGHVESNEETATWMLPALLTGDIEVQQLEPSLQQQLASIFAKVEAVVSQISNKQELMKASTKLLPLLQQWTDSVKGTEKVSVEQFLASKPADSKEKIVWQQLLQAFEKRNQIAQKLPYHTDAKVTSADVAKWLDHALETFSSKKDSIAYSQVVNQANVSTLPMAKMEQHMIYLNPSQQNMNNSGQELIQQFQKIMKSSKFLTMANGSNQLQITLRPQNLGDMVVRLTQMDGQMTVKILVSSQVTKDMLESNMHQLRSMFSPQQVVVEKQEIQFQQGQQVLKDTGSEADSQQFREQDQHGNDSQESENNQNEDFATQFEELLLNEQV</sequence>
<reference evidence="3" key="1">
    <citation type="submission" date="2021-04" db="EMBL/GenBank/DDBJ databases">
        <title>Isolation and polyphasic classification of algal microorganism.</title>
        <authorList>
            <person name="Wang S."/>
        </authorList>
    </citation>
    <scope>NUCLEOTIDE SEQUENCE</scope>
    <source>
        <strain evidence="3">720a</strain>
    </source>
</reference>
<keyword evidence="3" id="KW-0282">Flagellum</keyword>
<organism evidence="3 4">
    <name type="scientific">Virgibacillus salarius</name>
    <dbReference type="NCBI Taxonomy" id="447199"/>
    <lineage>
        <taxon>Bacteria</taxon>
        <taxon>Bacillati</taxon>
        <taxon>Bacillota</taxon>
        <taxon>Bacilli</taxon>
        <taxon>Bacillales</taxon>
        <taxon>Bacillaceae</taxon>
        <taxon>Virgibacillus</taxon>
    </lineage>
</organism>
<comment type="caution">
    <text evidence="3">The sequence shown here is derived from an EMBL/GenBank/DDBJ whole genome shotgun (WGS) entry which is preliminary data.</text>
</comment>
<keyword evidence="4" id="KW-1185">Reference proteome</keyword>
<dbReference type="InterPro" id="IPR038610">
    <property type="entry name" value="FliK-like_C_sf"/>
</dbReference>
<dbReference type="AlphaFoldDB" id="A0A941IA10"/>
<dbReference type="RefSeq" id="WP_166529882.1">
    <property type="nucleotide sequence ID" value="NZ_BAAACY010000099.1"/>
</dbReference>
<dbReference type="Gene3D" id="3.30.750.140">
    <property type="match status" value="1"/>
</dbReference>
<keyword evidence="3" id="KW-0966">Cell projection</keyword>
<evidence type="ECO:0000313" key="3">
    <source>
        <dbReference type="EMBL" id="MBR7794866.1"/>
    </source>
</evidence>
<proteinExistence type="predicted"/>
<feature type="domain" description="Flagellar hook-length control protein-like C-terminal" evidence="2">
    <location>
        <begin position="303"/>
        <end position="379"/>
    </location>
</feature>
<keyword evidence="3" id="KW-0969">Cilium</keyword>
<dbReference type="EMBL" id="JAGSOT010000004">
    <property type="protein sequence ID" value="MBR7794866.1"/>
    <property type="molecule type" value="Genomic_DNA"/>
</dbReference>
<dbReference type="Pfam" id="PF02120">
    <property type="entry name" value="Flg_hook"/>
    <property type="match status" value="1"/>
</dbReference>
<feature type="compositionally biased region" description="Basic and acidic residues" evidence="1">
    <location>
        <begin position="392"/>
        <end position="402"/>
    </location>
</feature>
<feature type="compositionally biased region" description="Low complexity" evidence="1">
    <location>
        <begin position="403"/>
        <end position="413"/>
    </location>
</feature>
<accession>A0A941IA10</accession>
<feature type="region of interest" description="Disordered" evidence="1">
    <location>
        <begin position="378"/>
        <end position="415"/>
    </location>
</feature>
<dbReference type="CDD" id="cd17470">
    <property type="entry name" value="T3SS_Flik_C"/>
    <property type="match status" value="1"/>
</dbReference>
<evidence type="ECO:0000259" key="2">
    <source>
        <dbReference type="Pfam" id="PF02120"/>
    </source>
</evidence>
<dbReference type="Proteomes" id="UP000675284">
    <property type="component" value="Unassembled WGS sequence"/>
</dbReference>
<protein>
    <submittedName>
        <fullName evidence="3">Flagellar hook-length control protein FliK</fullName>
    </submittedName>
</protein>
<dbReference type="InterPro" id="IPR021136">
    <property type="entry name" value="Flagellar_hook_control-like_C"/>
</dbReference>
<evidence type="ECO:0000256" key="1">
    <source>
        <dbReference type="SAM" id="MobiDB-lite"/>
    </source>
</evidence>
<evidence type="ECO:0000313" key="4">
    <source>
        <dbReference type="Proteomes" id="UP000675284"/>
    </source>
</evidence>
<gene>
    <name evidence="3" type="ORF">KCX74_02280</name>
</gene>
<name>A0A941IA10_9BACI</name>